<comment type="similarity">
    <text evidence="3">Belongs to the WhiB family.</text>
</comment>
<dbReference type="Proteomes" id="UP000238413">
    <property type="component" value="Chromosome"/>
</dbReference>
<evidence type="ECO:0000256" key="3">
    <source>
        <dbReference type="ARBA" id="ARBA00006597"/>
    </source>
</evidence>
<proteinExistence type="inferred from homology"/>
<comment type="cofactor">
    <cofactor evidence="1">
        <name>[4Fe-4S] cluster</name>
        <dbReference type="ChEBI" id="CHEBI:49883"/>
    </cofactor>
</comment>
<evidence type="ECO:0000256" key="12">
    <source>
        <dbReference type="SAM" id="MobiDB-lite"/>
    </source>
</evidence>
<keyword evidence="5" id="KW-0479">Metal-binding</keyword>
<keyword evidence="8" id="KW-0805">Transcription regulation</keyword>
<protein>
    <submittedName>
        <fullName evidence="14">WhiB family transcriptional regulator</fullName>
    </submittedName>
</protein>
<evidence type="ECO:0000256" key="9">
    <source>
        <dbReference type="ARBA" id="ARBA00023125"/>
    </source>
</evidence>
<evidence type="ECO:0000256" key="10">
    <source>
        <dbReference type="ARBA" id="ARBA00023157"/>
    </source>
</evidence>
<organism evidence="14 15">
    <name type="scientific">Streptomyces dengpaensis</name>
    <dbReference type="NCBI Taxonomy" id="2049881"/>
    <lineage>
        <taxon>Bacteria</taxon>
        <taxon>Bacillati</taxon>
        <taxon>Actinomycetota</taxon>
        <taxon>Actinomycetes</taxon>
        <taxon>Kitasatosporales</taxon>
        <taxon>Streptomycetaceae</taxon>
        <taxon>Streptomyces</taxon>
    </lineage>
</organism>
<dbReference type="EMBL" id="CP026652">
    <property type="protein sequence ID" value="AVH58410.1"/>
    <property type="molecule type" value="Genomic_DNA"/>
</dbReference>
<evidence type="ECO:0000256" key="1">
    <source>
        <dbReference type="ARBA" id="ARBA00001966"/>
    </source>
</evidence>
<evidence type="ECO:0000256" key="2">
    <source>
        <dbReference type="ARBA" id="ARBA00004496"/>
    </source>
</evidence>
<dbReference type="InterPro" id="IPR034768">
    <property type="entry name" value="4FE4S_WBL"/>
</dbReference>
<feature type="region of interest" description="Disordered" evidence="12">
    <location>
        <begin position="1"/>
        <end position="21"/>
    </location>
</feature>
<gene>
    <name evidence="14" type="ORF">C4B68_24520</name>
</gene>
<accession>A0ABM6SVH0</accession>
<feature type="compositionally biased region" description="Basic residues" evidence="12">
    <location>
        <begin position="100"/>
        <end position="110"/>
    </location>
</feature>
<evidence type="ECO:0000313" key="15">
    <source>
        <dbReference type="Proteomes" id="UP000238413"/>
    </source>
</evidence>
<evidence type="ECO:0000256" key="7">
    <source>
        <dbReference type="ARBA" id="ARBA00023014"/>
    </source>
</evidence>
<keyword evidence="11" id="KW-0804">Transcription</keyword>
<evidence type="ECO:0000259" key="13">
    <source>
        <dbReference type="PROSITE" id="PS51674"/>
    </source>
</evidence>
<evidence type="ECO:0000256" key="5">
    <source>
        <dbReference type="ARBA" id="ARBA00022723"/>
    </source>
</evidence>
<evidence type="ECO:0000256" key="11">
    <source>
        <dbReference type="ARBA" id="ARBA00023163"/>
    </source>
</evidence>
<keyword evidence="15" id="KW-1185">Reference proteome</keyword>
<dbReference type="PROSITE" id="PS51674">
    <property type="entry name" value="4FE4S_WBL"/>
    <property type="match status" value="1"/>
</dbReference>
<keyword evidence="9" id="KW-0238">DNA-binding</keyword>
<evidence type="ECO:0000256" key="6">
    <source>
        <dbReference type="ARBA" id="ARBA00023004"/>
    </source>
</evidence>
<evidence type="ECO:0000256" key="8">
    <source>
        <dbReference type="ARBA" id="ARBA00023015"/>
    </source>
</evidence>
<evidence type="ECO:0000256" key="4">
    <source>
        <dbReference type="ARBA" id="ARBA00022485"/>
    </source>
</evidence>
<keyword evidence="4" id="KW-0004">4Fe-4S</keyword>
<comment type="subcellular location">
    <subcellularLocation>
        <location evidence="2">Cytoplasm</location>
    </subcellularLocation>
</comment>
<dbReference type="PANTHER" id="PTHR38839">
    <property type="entry name" value="TRANSCRIPTIONAL REGULATOR WHID-RELATED"/>
    <property type="match status" value="1"/>
</dbReference>
<feature type="domain" description="4Fe-4S Wbl-type" evidence="13">
    <location>
        <begin position="32"/>
        <end position="100"/>
    </location>
</feature>
<name>A0ABM6SVH0_9ACTN</name>
<feature type="region of interest" description="Disordered" evidence="12">
    <location>
        <begin position="81"/>
        <end position="117"/>
    </location>
</feature>
<evidence type="ECO:0000313" key="14">
    <source>
        <dbReference type="EMBL" id="AVH58410.1"/>
    </source>
</evidence>
<keyword evidence="10" id="KW-1015">Disulfide bond</keyword>
<dbReference type="InterPro" id="IPR003482">
    <property type="entry name" value="Whib"/>
</dbReference>
<dbReference type="Pfam" id="PF02467">
    <property type="entry name" value="Whib"/>
    <property type="match status" value="1"/>
</dbReference>
<reference evidence="14 15" key="1">
    <citation type="submission" date="2018-02" db="EMBL/GenBank/DDBJ databases">
        <title>Complete genome sequence of Streptomyces dengpaensis, the producer of angucyclines.</title>
        <authorList>
            <person name="Yumei L."/>
        </authorList>
    </citation>
    <scope>NUCLEOTIDE SEQUENCE [LARGE SCALE GENOMIC DNA]</scope>
    <source>
        <strain evidence="14 15">XZHG99</strain>
    </source>
</reference>
<keyword evidence="6" id="KW-0408">Iron</keyword>
<keyword evidence="7" id="KW-0411">Iron-sulfur</keyword>
<dbReference type="PROSITE" id="PS51257">
    <property type="entry name" value="PROKAR_LIPOPROTEIN"/>
    <property type="match status" value="1"/>
</dbReference>
<sequence length="117" mass="12481">MPGRALDRRHHSVTTTSLAEATTSGQWAALAACTGHDTNLWFPEDHDQPTDDARAEALSICATCPVRAACLDAALDEEGGIKPASRNGIRGGMTREQRHNAYRSRARAARKAAAQAA</sequence>